<dbReference type="Pfam" id="PF13527">
    <property type="entry name" value="Acetyltransf_9"/>
    <property type="match status" value="1"/>
</dbReference>
<dbReference type="InterPro" id="IPR025559">
    <property type="entry name" value="Eis_dom"/>
</dbReference>
<evidence type="ECO:0000313" key="3">
    <source>
        <dbReference type="Proteomes" id="UP000198915"/>
    </source>
</evidence>
<dbReference type="PANTHER" id="PTHR37817">
    <property type="entry name" value="N-ACETYLTRANSFERASE EIS"/>
    <property type="match status" value="1"/>
</dbReference>
<dbReference type="GO" id="GO:0030649">
    <property type="term" value="P:aminoglycoside antibiotic catabolic process"/>
    <property type="evidence" value="ECO:0007669"/>
    <property type="project" value="TreeGrafter"/>
</dbReference>
<dbReference type="InterPro" id="IPR000182">
    <property type="entry name" value="GNAT_dom"/>
</dbReference>
<accession>A0A1I3ZXW1</accession>
<dbReference type="Pfam" id="PF17668">
    <property type="entry name" value="Acetyltransf_17"/>
    <property type="match status" value="1"/>
</dbReference>
<dbReference type="GO" id="GO:0034069">
    <property type="term" value="F:aminoglycoside N-acetyltransferase activity"/>
    <property type="evidence" value="ECO:0007669"/>
    <property type="project" value="TreeGrafter"/>
</dbReference>
<dbReference type="RefSeq" id="WP_092273175.1">
    <property type="nucleotide sequence ID" value="NZ_FORT01000014.1"/>
</dbReference>
<dbReference type="STRING" id="1884381.SAMN05518846_11446"/>
<name>A0A1I3ZXW1_9BACL</name>
<dbReference type="SUPFAM" id="SSF55718">
    <property type="entry name" value="SCP-like"/>
    <property type="match status" value="1"/>
</dbReference>
<dbReference type="InterPro" id="IPR036527">
    <property type="entry name" value="SCP2_sterol-bd_dom_sf"/>
</dbReference>
<protein>
    <submittedName>
        <fullName evidence="2">Predicted acetyltransferase</fullName>
    </submittedName>
</protein>
<evidence type="ECO:0000313" key="2">
    <source>
        <dbReference type="EMBL" id="SFK48780.1"/>
    </source>
</evidence>
<gene>
    <name evidence="2" type="ORF">SAMN05518846_11446</name>
</gene>
<dbReference type="EMBL" id="FORT01000014">
    <property type="protein sequence ID" value="SFK48780.1"/>
    <property type="molecule type" value="Genomic_DNA"/>
</dbReference>
<evidence type="ECO:0000259" key="1">
    <source>
        <dbReference type="PROSITE" id="PS51186"/>
    </source>
</evidence>
<sequence length="418" mass="47713">MNRKVIPVPEADFDSLVTLIGNAYPGLKLNTVDSIRSFKERMLKTLADDSGSRIYGVYEEEQLLGTMRLYDFQMNLFGVSLLAGGVGMVAVDMLHKKEKVAKDLVESYLRHYLDKGAAMALLYPFRTDFYKKMGFGMGTKMSKYRIPPGNFPKGAGKAHLFFAKPDDSGEIAACYQRFMRTVNGLIERSREELSRLVEHPDHRTVCFRKDGKVLGYMVYTFKNINEENIMQNDLIIKEWVYETPEALQEMCSFLHSQSDQINRVVFYTQDEYFHFLFDDPRNETYRVLPHVYLESNTQGVGVMYRILSVKRFFQQVAHHCFGGQTLTLALTVRDTFLRENHGSLTIRFEEGYPVITDDAAGDVVMEVDIAELSSLVMGAVTLKGLLKHGLVTLSDMAYADQLHQLFLTSEKPMCMTAF</sequence>
<organism evidence="2 3">
    <name type="scientific">Brevibacillus centrosporus</name>
    <dbReference type="NCBI Taxonomy" id="54910"/>
    <lineage>
        <taxon>Bacteria</taxon>
        <taxon>Bacillati</taxon>
        <taxon>Bacillota</taxon>
        <taxon>Bacilli</taxon>
        <taxon>Bacillales</taxon>
        <taxon>Paenibacillaceae</taxon>
        <taxon>Brevibacillus</taxon>
    </lineage>
</organism>
<dbReference type="Pfam" id="PF13530">
    <property type="entry name" value="SCP2_2"/>
    <property type="match status" value="1"/>
</dbReference>
<dbReference type="Proteomes" id="UP000198915">
    <property type="component" value="Unassembled WGS sequence"/>
</dbReference>
<reference evidence="3" key="1">
    <citation type="submission" date="2016-10" db="EMBL/GenBank/DDBJ databases">
        <authorList>
            <person name="Varghese N."/>
            <person name="Submissions S."/>
        </authorList>
    </citation>
    <scope>NUCLEOTIDE SEQUENCE [LARGE SCALE GENOMIC DNA]</scope>
    <source>
        <strain evidence="3">OK042</strain>
    </source>
</reference>
<dbReference type="InterPro" id="IPR051554">
    <property type="entry name" value="Acetyltransferase_Eis"/>
</dbReference>
<dbReference type="AlphaFoldDB" id="A0A1I3ZXW1"/>
<dbReference type="PROSITE" id="PS51186">
    <property type="entry name" value="GNAT"/>
    <property type="match status" value="1"/>
</dbReference>
<dbReference type="SUPFAM" id="SSF55729">
    <property type="entry name" value="Acyl-CoA N-acyltransferases (Nat)"/>
    <property type="match status" value="1"/>
</dbReference>
<feature type="domain" description="N-acetyltransferase" evidence="1">
    <location>
        <begin position="3"/>
        <end position="167"/>
    </location>
</feature>
<dbReference type="InterPro" id="IPR016181">
    <property type="entry name" value="Acyl_CoA_acyltransferase"/>
</dbReference>
<dbReference type="InterPro" id="IPR041380">
    <property type="entry name" value="Acetyltransf_17"/>
</dbReference>
<proteinExistence type="predicted"/>
<dbReference type="Gene3D" id="3.30.1050.10">
    <property type="entry name" value="SCP2 sterol-binding domain"/>
    <property type="match status" value="1"/>
</dbReference>
<keyword evidence="2" id="KW-0808">Transferase</keyword>
<keyword evidence="3" id="KW-1185">Reference proteome</keyword>
<dbReference type="PANTHER" id="PTHR37817:SF1">
    <property type="entry name" value="N-ACETYLTRANSFERASE EIS"/>
    <property type="match status" value="1"/>
</dbReference>
<dbReference type="Gene3D" id="3.40.630.30">
    <property type="match status" value="2"/>
</dbReference>